<proteinExistence type="predicted"/>
<reference evidence="3 4" key="1">
    <citation type="submission" date="2020-12" db="EMBL/GenBank/DDBJ databases">
        <title>Genomic analysis of Staphylococcus felis from a cat with skin infection.</title>
        <authorList>
            <person name="Aslantas O."/>
            <person name="Keskin O."/>
            <person name="Buyukaltay K."/>
            <person name="Gullu Yucetepe A."/>
        </authorList>
    </citation>
    <scope>NUCLEOTIDE SEQUENCE [LARGE SCALE GENOMIC DNA]</scope>
    <source>
        <strain evidence="3 4">HARRANVET</strain>
    </source>
</reference>
<accession>A0ABS0QTE0</accession>
<evidence type="ECO:0000313" key="3">
    <source>
        <dbReference type="EMBL" id="MBH9582274.1"/>
    </source>
</evidence>
<sequence length="57" mass="6427">MSKQTLILAIETSCDETSVSVFENGKHILSNRVLIQIESHKRFGGVVPEVARRHHVE</sequence>
<keyword evidence="4" id="KW-1185">Reference proteome</keyword>
<dbReference type="Pfam" id="PF00814">
    <property type="entry name" value="TsaD"/>
    <property type="match status" value="1"/>
</dbReference>
<evidence type="ECO:0000256" key="1">
    <source>
        <dbReference type="ARBA" id="ARBA00023004"/>
    </source>
</evidence>
<comment type="caution">
    <text evidence="3">The sequence shown here is derived from an EMBL/GenBank/DDBJ whole genome shotgun (WGS) entry which is preliminary data.</text>
</comment>
<evidence type="ECO:0000259" key="2">
    <source>
        <dbReference type="Pfam" id="PF00814"/>
    </source>
</evidence>
<dbReference type="Proteomes" id="UP000597038">
    <property type="component" value="Unassembled WGS sequence"/>
</dbReference>
<gene>
    <name evidence="3" type="ORF">I9026_13280</name>
</gene>
<protein>
    <submittedName>
        <fullName evidence="3">tRNA (Adenosine(37)-N6)-threonylcarbamoyltransferase complex transferase subunit TsaD</fullName>
    </submittedName>
</protein>
<dbReference type="PANTHER" id="PTHR11735">
    <property type="entry name" value="TRNA N6-ADENOSINE THREONYLCARBAMOYLTRANSFERASE"/>
    <property type="match status" value="1"/>
</dbReference>
<dbReference type="EMBL" id="JAEDAQ010000325">
    <property type="protein sequence ID" value="MBH9582274.1"/>
    <property type="molecule type" value="Genomic_DNA"/>
</dbReference>
<organism evidence="3 4">
    <name type="scientific">Staphylococcus felis</name>
    <dbReference type="NCBI Taxonomy" id="46127"/>
    <lineage>
        <taxon>Bacteria</taxon>
        <taxon>Bacillati</taxon>
        <taxon>Bacillota</taxon>
        <taxon>Bacilli</taxon>
        <taxon>Bacillales</taxon>
        <taxon>Staphylococcaceae</taxon>
        <taxon>Staphylococcus</taxon>
    </lineage>
</organism>
<name>A0ABS0QTE0_9STAP</name>
<feature type="domain" description="Gcp-like" evidence="2">
    <location>
        <begin position="27"/>
        <end position="57"/>
    </location>
</feature>
<dbReference type="SUPFAM" id="SSF53067">
    <property type="entry name" value="Actin-like ATPase domain"/>
    <property type="match status" value="1"/>
</dbReference>
<feature type="non-terminal residue" evidence="3">
    <location>
        <position position="57"/>
    </location>
</feature>
<dbReference type="InterPro" id="IPR000905">
    <property type="entry name" value="Gcp-like_dom"/>
</dbReference>
<evidence type="ECO:0000313" key="4">
    <source>
        <dbReference type="Proteomes" id="UP000597038"/>
    </source>
</evidence>
<keyword evidence="1" id="KW-0408">Iron</keyword>
<dbReference type="Gene3D" id="3.30.420.40">
    <property type="match status" value="1"/>
</dbReference>
<dbReference type="InterPro" id="IPR043129">
    <property type="entry name" value="ATPase_NBD"/>
</dbReference>
<dbReference type="PANTHER" id="PTHR11735:SF6">
    <property type="entry name" value="TRNA N6-ADENOSINE THREONYLCARBAMOYLTRANSFERASE, MITOCHONDRIAL"/>
    <property type="match status" value="1"/>
</dbReference>